<dbReference type="AlphaFoldDB" id="A0A517MUR6"/>
<gene>
    <name evidence="1" type="ORF">HG15A2_19010</name>
</gene>
<dbReference type="KEGG" id="amob:HG15A2_19010"/>
<proteinExistence type="predicted"/>
<evidence type="ECO:0008006" key="3">
    <source>
        <dbReference type="Google" id="ProtNLM"/>
    </source>
</evidence>
<name>A0A517MUR6_9BACT</name>
<accession>A0A517MUR6</accession>
<dbReference type="RefSeq" id="WP_145059830.1">
    <property type="nucleotide sequence ID" value="NZ_CP036263.1"/>
</dbReference>
<protein>
    <recommendedName>
        <fullName evidence="3">Response regulatory domain-containing protein</fullName>
    </recommendedName>
</protein>
<evidence type="ECO:0000313" key="1">
    <source>
        <dbReference type="EMBL" id="QDS98620.1"/>
    </source>
</evidence>
<evidence type="ECO:0000313" key="2">
    <source>
        <dbReference type="Proteomes" id="UP000319852"/>
    </source>
</evidence>
<dbReference type="InterPro" id="IPR011006">
    <property type="entry name" value="CheY-like_superfamily"/>
</dbReference>
<keyword evidence="2" id="KW-1185">Reference proteome</keyword>
<dbReference type="SUPFAM" id="SSF52172">
    <property type="entry name" value="CheY-like"/>
    <property type="match status" value="1"/>
</dbReference>
<dbReference type="Proteomes" id="UP000319852">
    <property type="component" value="Chromosome"/>
</dbReference>
<dbReference type="OrthoDB" id="267963at2"/>
<dbReference type="EMBL" id="CP036263">
    <property type="protein sequence ID" value="QDS98620.1"/>
    <property type="molecule type" value="Genomic_DNA"/>
</dbReference>
<reference evidence="1 2" key="1">
    <citation type="submission" date="2019-02" db="EMBL/GenBank/DDBJ databases">
        <title>Deep-cultivation of Planctomycetes and their phenomic and genomic characterization uncovers novel biology.</title>
        <authorList>
            <person name="Wiegand S."/>
            <person name="Jogler M."/>
            <person name="Boedeker C."/>
            <person name="Pinto D."/>
            <person name="Vollmers J."/>
            <person name="Rivas-Marin E."/>
            <person name="Kohn T."/>
            <person name="Peeters S.H."/>
            <person name="Heuer A."/>
            <person name="Rast P."/>
            <person name="Oberbeckmann S."/>
            <person name="Bunk B."/>
            <person name="Jeske O."/>
            <person name="Meyerdierks A."/>
            <person name="Storesund J.E."/>
            <person name="Kallscheuer N."/>
            <person name="Luecker S."/>
            <person name="Lage O.M."/>
            <person name="Pohl T."/>
            <person name="Merkel B.J."/>
            <person name="Hornburger P."/>
            <person name="Mueller R.-W."/>
            <person name="Bruemmer F."/>
            <person name="Labrenz M."/>
            <person name="Spormann A.M."/>
            <person name="Op den Camp H."/>
            <person name="Overmann J."/>
            <person name="Amann R."/>
            <person name="Jetten M.S.M."/>
            <person name="Mascher T."/>
            <person name="Medema M.H."/>
            <person name="Devos D.P."/>
            <person name="Kaster A.-K."/>
            <person name="Ovreas L."/>
            <person name="Rohde M."/>
            <person name="Galperin M.Y."/>
            <person name="Jogler C."/>
        </authorList>
    </citation>
    <scope>NUCLEOTIDE SEQUENCE [LARGE SCALE GENOMIC DNA]</scope>
    <source>
        <strain evidence="1 2">HG15A2</strain>
    </source>
</reference>
<organism evidence="1 2">
    <name type="scientific">Adhaeretor mobilis</name>
    <dbReference type="NCBI Taxonomy" id="1930276"/>
    <lineage>
        <taxon>Bacteria</taxon>
        <taxon>Pseudomonadati</taxon>
        <taxon>Planctomycetota</taxon>
        <taxon>Planctomycetia</taxon>
        <taxon>Pirellulales</taxon>
        <taxon>Lacipirellulaceae</taxon>
        <taxon>Adhaeretor</taxon>
    </lineage>
</organism>
<sequence length="290" mass="31926">MNSSPPNAAVSVMLVGDWSQGEFATLREQLPASSLWLQANSLADALDAIAPAADAVESLPVEQSPPELALVAMPRPGSARQSEVDALQHASPLTRIVTIAGTWCEGELRTGRPLTGVIRLYWYELAAWWHSALECLAKGASPPWSVALGDVRAGQNIAETLYNDPLTYREVIIDAVDYSVFTALETALTPLHFTCHWEPRHRPELWRESDETPSRVAIWDGSQLDRLELENLQTFAQRMRQRNAPLVALLDFPRAEHIEIAASIGVTEVLAKPYQVAALVALLQRPNPLT</sequence>